<evidence type="ECO:0000313" key="2">
    <source>
        <dbReference type="EMBL" id="PPK65202.1"/>
    </source>
</evidence>
<dbReference type="Proteomes" id="UP000239203">
    <property type="component" value="Unassembled WGS sequence"/>
</dbReference>
<sequence length="166" mass="17275">MGSGGDVTDGIVAAWARELPDIDGPALALAKRVARLAAVLDAATVAQLTALGLTKAEYEILVTLRAAGDPFTLRPSELSARLRLTSGGTSNVLRRLTDTGMVVRDADETDARGLWVRLTPAGAGRAEAAARAVNRATVKLLRDVPPATAESASGHLRDVLIALDDI</sequence>
<dbReference type="SUPFAM" id="SSF46785">
    <property type="entry name" value="Winged helix' DNA-binding domain"/>
    <property type="match status" value="1"/>
</dbReference>
<dbReference type="InterPro" id="IPR036390">
    <property type="entry name" value="WH_DNA-bd_sf"/>
</dbReference>
<dbReference type="InterPro" id="IPR036388">
    <property type="entry name" value="WH-like_DNA-bd_sf"/>
</dbReference>
<dbReference type="GO" id="GO:0006950">
    <property type="term" value="P:response to stress"/>
    <property type="evidence" value="ECO:0007669"/>
    <property type="project" value="TreeGrafter"/>
</dbReference>
<dbReference type="Gene3D" id="1.10.10.10">
    <property type="entry name" value="Winged helix-like DNA-binding domain superfamily/Winged helix DNA-binding domain"/>
    <property type="match status" value="1"/>
</dbReference>
<dbReference type="GO" id="GO:0003677">
    <property type="term" value="F:DNA binding"/>
    <property type="evidence" value="ECO:0007669"/>
    <property type="project" value="UniProtKB-KW"/>
</dbReference>
<dbReference type="PANTHER" id="PTHR33164:SF104">
    <property type="entry name" value="TRANSCRIPTIONAL REGULATORY PROTEIN"/>
    <property type="match status" value="1"/>
</dbReference>
<dbReference type="InterPro" id="IPR000835">
    <property type="entry name" value="HTH_MarR-typ"/>
</dbReference>
<dbReference type="PANTHER" id="PTHR33164">
    <property type="entry name" value="TRANSCRIPTIONAL REGULATOR, MARR FAMILY"/>
    <property type="match status" value="1"/>
</dbReference>
<dbReference type="Pfam" id="PF12802">
    <property type="entry name" value="MarR_2"/>
    <property type="match status" value="1"/>
</dbReference>
<name>A0A2S6GIZ3_9PSEU</name>
<accession>A0A2S6GIZ3</accession>
<gene>
    <name evidence="2" type="ORF">CLV40_11549</name>
</gene>
<dbReference type="AlphaFoldDB" id="A0A2S6GIZ3"/>
<keyword evidence="3" id="KW-1185">Reference proteome</keyword>
<evidence type="ECO:0000313" key="3">
    <source>
        <dbReference type="Proteomes" id="UP000239203"/>
    </source>
</evidence>
<dbReference type="InterPro" id="IPR039422">
    <property type="entry name" value="MarR/SlyA-like"/>
</dbReference>
<keyword evidence="2" id="KW-0238">DNA-binding</keyword>
<dbReference type="RefSeq" id="WP_104481300.1">
    <property type="nucleotide sequence ID" value="NZ_CP154825.1"/>
</dbReference>
<dbReference type="OrthoDB" id="3237509at2"/>
<protein>
    <submittedName>
        <fullName evidence="2">DNA-binding MarR family transcriptional regulator</fullName>
    </submittedName>
</protein>
<dbReference type="GO" id="GO:0003700">
    <property type="term" value="F:DNA-binding transcription factor activity"/>
    <property type="evidence" value="ECO:0007669"/>
    <property type="project" value="InterPro"/>
</dbReference>
<evidence type="ECO:0000259" key="1">
    <source>
        <dbReference type="PROSITE" id="PS50995"/>
    </source>
</evidence>
<dbReference type="EMBL" id="PTIX01000015">
    <property type="protein sequence ID" value="PPK65202.1"/>
    <property type="molecule type" value="Genomic_DNA"/>
</dbReference>
<dbReference type="PROSITE" id="PS50995">
    <property type="entry name" value="HTH_MARR_2"/>
    <property type="match status" value="1"/>
</dbReference>
<feature type="domain" description="HTH marR-type" evidence="1">
    <location>
        <begin position="26"/>
        <end position="165"/>
    </location>
</feature>
<reference evidence="2 3" key="1">
    <citation type="submission" date="2018-02" db="EMBL/GenBank/DDBJ databases">
        <title>Genomic Encyclopedia of Archaeal and Bacterial Type Strains, Phase II (KMG-II): from individual species to whole genera.</title>
        <authorList>
            <person name="Goeker M."/>
        </authorList>
    </citation>
    <scope>NUCLEOTIDE SEQUENCE [LARGE SCALE GENOMIC DNA]</scope>
    <source>
        <strain evidence="2 3">YU 961-1</strain>
    </source>
</reference>
<comment type="caution">
    <text evidence="2">The sequence shown here is derived from an EMBL/GenBank/DDBJ whole genome shotgun (WGS) entry which is preliminary data.</text>
</comment>
<organism evidence="2 3">
    <name type="scientific">Actinokineospora auranticolor</name>
    <dbReference type="NCBI Taxonomy" id="155976"/>
    <lineage>
        <taxon>Bacteria</taxon>
        <taxon>Bacillati</taxon>
        <taxon>Actinomycetota</taxon>
        <taxon>Actinomycetes</taxon>
        <taxon>Pseudonocardiales</taxon>
        <taxon>Pseudonocardiaceae</taxon>
        <taxon>Actinokineospora</taxon>
    </lineage>
</organism>
<proteinExistence type="predicted"/>
<dbReference type="SMART" id="SM00347">
    <property type="entry name" value="HTH_MARR"/>
    <property type="match status" value="1"/>
</dbReference>